<evidence type="ECO:0000259" key="1">
    <source>
        <dbReference type="Pfam" id="PF04230"/>
    </source>
</evidence>
<reference evidence="2 3" key="1">
    <citation type="submission" date="2021-03" db="EMBL/GenBank/DDBJ databases">
        <title>Actinomadura violae sp. nov., isolated from lichen in Thailand.</title>
        <authorList>
            <person name="Kanchanasin P."/>
            <person name="Saeng-In P."/>
            <person name="Phongsopitanun W."/>
            <person name="Yuki M."/>
            <person name="Kudo T."/>
            <person name="Ohkuma M."/>
            <person name="Tanasupawat S."/>
        </authorList>
    </citation>
    <scope>NUCLEOTIDE SEQUENCE [LARGE SCALE GENOMIC DNA]</scope>
    <source>
        <strain evidence="2 3">LCR2-06</strain>
    </source>
</reference>
<gene>
    <name evidence="2" type="ORF">J4709_24420</name>
</gene>
<keyword evidence="3" id="KW-1185">Reference proteome</keyword>
<protein>
    <submittedName>
        <fullName evidence="2">Polysaccharide pyruvyl transferase family protein</fullName>
    </submittedName>
</protein>
<dbReference type="Proteomes" id="UP000680206">
    <property type="component" value="Unassembled WGS sequence"/>
</dbReference>
<accession>A0ABS3RXI6</accession>
<proteinExistence type="predicted"/>
<keyword evidence="2" id="KW-0808">Transferase</keyword>
<feature type="domain" description="Polysaccharide pyruvyl transferase" evidence="1">
    <location>
        <begin position="210"/>
        <end position="248"/>
    </location>
</feature>
<sequence>MAAPSPGSSHPRATDGRERDDSRWAVRVLVTGWPSFLHGEATAGDVLAMEAVRRALDEAGTGCDLAWSPVFRPGGLDLGRADPAGYTHLVFACGPLHGAQVEDLHRRYARCRRIAVGVSVIDPDDPAVTGFDAVLPRDAPGAEPAGDLAALPETRPVTVAGVVLAPGQHEYGTRRRHDRIQAELTGWLAGRECARLSLDTRLDPRDWRLFSTAAELESALRRLDVVVTTRLHGLVLALKNGVPALAVDPVAGGAKVAAQARAWSWPAIVTAGERDEPPLLDPAELDRWWRWCLRRADGDGDGGGGRAPVRPPSAGLLADLLSALRA</sequence>
<dbReference type="EMBL" id="JAGEPF010000015">
    <property type="protein sequence ID" value="MBO2460734.1"/>
    <property type="molecule type" value="Genomic_DNA"/>
</dbReference>
<evidence type="ECO:0000313" key="2">
    <source>
        <dbReference type="EMBL" id="MBO2460734.1"/>
    </source>
</evidence>
<name>A0ABS3RXI6_9ACTN</name>
<comment type="caution">
    <text evidence="2">The sequence shown here is derived from an EMBL/GenBank/DDBJ whole genome shotgun (WGS) entry which is preliminary data.</text>
</comment>
<dbReference type="InterPro" id="IPR007345">
    <property type="entry name" value="Polysacch_pyruvyl_Trfase"/>
</dbReference>
<dbReference type="Pfam" id="PF04230">
    <property type="entry name" value="PS_pyruv_trans"/>
    <property type="match status" value="1"/>
</dbReference>
<dbReference type="GO" id="GO:0016740">
    <property type="term" value="F:transferase activity"/>
    <property type="evidence" value="ECO:0007669"/>
    <property type="project" value="UniProtKB-KW"/>
</dbReference>
<organism evidence="2 3">
    <name type="scientific">Actinomadura violacea</name>
    <dbReference type="NCBI Taxonomy" id="2819934"/>
    <lineage>
        <taxon>Bacteria</taxon>
        <taxon>Bacillati</taxon>
        <taxon>Actinomycetota</taxon>
        <taxon>Actinomycetes</taxon>
        <taxon>Streptosporangiales</taxon>
        <taxon>Thermomonosporaceae</taxon>
        <taxon>Actinomadura</taxon>
    </lineage>
</organism>
<evidence type="ECO:0000313" key="3">
    <source>
        <dbReference type="Proteomes" id="UP000680206"/>
    </source>
</evidence>